<evidence type="ECO:0000256" key="1">
    <source>
        <dbReference type="SAM" id="SignalP"/>
    </source>
</evidence>
<keyword evidence="1" id="KW-0732">Signal</keyword>
<name>A0A8H7LWJ1_9AGAM</name>
<feature type="chain" id="PRO_5034197922" evidence="1">
    <location>
        <begin position="22"/>
        <end position="140"/>
    </location>
</feature>
<dbReference type="Proteomes" id="UP000602905">
    <property type="component" value="Unassembled WGS sequence"/>
</dbReference>
<reference evidence="2" key="1">
    <citation type="submission" date="2020-09" db="EMBL/GenBank/DDBJ databases">
        <title>Comparative genome analyses of four rice-infecting Rhizoctonia solani isolates reveal extensive enrichment of homogalacturonan modification genes.</title>
        <authorList>
            <person name="Lee D.-Y."/>
            <person name="Jeon J."/>
            <person name="Kim K.-T."/>
            <person name="Cheong K."/>
            <person name="Song H."/>
            <person name="Choi G."/>
            <person name="Ko J."/>
            <person name="Opiyo S.O."/>
            <person name="Zuo S."/>
            <person name="Madhav S."/>
            <person name="Lee Y.-H."/>
            <person name="Wang G.-L."/>
        </authorList>
    </citation>
    <scope>NUCLEOTIDE SEQUENCE</scope>
    <source>
        <strain evidence="2">AG1-IA WGL</strain>
    </source>
</reference>
<gene>
    <name evidence="2" type="ORF">RHS03_05672</name>
</gene>
<dbReference type="AlphaFoldDB" id="A0A8H7LWJ1"/>
<feature type="non-terminal residue" evidence="2">
    <location>
        <position position="1"/>
    </location>
</feature>
<comment type="caution">
    <text evidence="2">The sequence shown here is derived from an EMBL/GenBank/DDBJ whole genome shotgun (WGS) entry which is preliminary data.</text>
</comment>
<organism evidence="2 3">
    <name type="scientific">Rhizoctonia solani</name>
    <dbReference type="NCBI Taxonomy" id="456999"/>
    <lineage>
        <taxon>Eukaryota</taxon>
        <taxon>Fungi</taxon>
        <taxon>Dikarya</taxon>
        <taxon>Basidiomycota</taxon>
        <taxon>Agaricomycotina</taxon>
        <taxon>Agaricomycetes</taxon>
        <taxon>Cantharellales</taxon>
        <taxon>Ceratobasidiaceae</taxon>
        <taxon>Rhizoctonia</taxon>
    </lineage>
</organism>
<feature type="signal peptide" evidence="1">
    <location>
        <begin position="1"/>
        <end position="21"/>
    </location>
</feature>
<proteinExistence type="predicted"/>
<evidence type="ECO:0000313" key="2">
    <source>
        <dbReference type="EMBL" id="KAF8705611.1"/>
    </source>
</evidence>
<accession>A0A8H7LWJ1</accession>
<protein>
    <submittedName>
        <fullName evidence="2">Uncharacterized protein</fullName>
    </submittedName>
</protein>
<evidence type="ECO:0000313" key="3">
    <source>
        <dbReference type="Proteomes" id="UP000602905"/>
    </source>
</evidence>
<sequence length="140" mass="15345">MVRFTISSLVTLVAFAPIISADFLRDGTYRISCDPLRPDNIKADAPGRRFLAINSPNANATFIRYLNESRSPQWEVRKAPTGVEYTITSLSFKDSDLGYPSPAAGGVQVRGDNGTETNLLILSRWNINNATSAAGEVYFL</sequence>
<dbReference type="OrthoDB" id="10500462at2759"/>
<dbReference type="EMBL" id="JACYCD010000053">
    <property type="protein sequence ID" value="KAF8705611.1"/>
    <property type="molecule type" value="Genomic_DNA"/>
</dbReference>